<evidence type="ECO:0000256" key="5">
    <source>
        <dbReference type="ARBA" id="ARBA00022989"/>
    </source>
</evidence>
<evidence type="ECO:0000256" key="6">
    <source>
        <dbReference type="ARBA" id="ARBA00023034"/>
    </source>
</evidence>
<dbReference type="AlphaFoldDB" id="A0A927MBA5"/>
<organism evidence="10 11">
    <name type="scientific">Plantactinospora soyae</name>
    <dbReference type="NCBI Taxonomy" id="1544732"/>
    <lineage>
        <taxon>Bacteria</taxon>
        <taxon>Bacillati</taxon>
        <taxon>Actinomycetota</taxon>
        <taxon>Actinomycetes</taxon>
        <taxon>Micromonosporales</taxon>
        <taxon>Micromonosporaceae</taxon>
        <taxon>Plantactinospora</taxon>
    </lineage>
</organism>
<evidence type="ECO:0000256" key="3">
    <source>
        <dbReference type="ARBA" id="ARBA00022801"/>
    </source>
</evidence>
<evidence type="ECO:0000313" key="11">
    <source>
        <dbReference type="Proteomes" id="UP000649753"/>
    </source>
</evidence>
<keyword evidence="6" id="KW-0333">Golgi apparatus</keyword>
<dbReference type="Pfam" id="PF00754">
    <property type="entry name" value="F5_F8_type_C"/>
    <property type="match status" value="1"/>
</dbReference>
<evidence type="ECO:0000256" key="1">
    <source>
        <dbReference type="ARBA" id="ARBA00004323"/>
    </source>
</evidence>
<dbReference type="InterPro" id="IPR008979">
    <property type="entry name" value="Galactose-bd-like_sf"/>
</dbReference>
<dbReference type="CDD" id="cd11574">
    <property type="entry name" value="GH99"/>
    <property type="match status" value="1"/>
</dbReference>
<comment type="subcellular location">
    <subcellularLocation>
        <location evidence="1">Golgi apparatus membrane</location>
        <topology evidence="1">Single-pass type II membrane protein</topology>
    </subcellularLocation>
</comment>
<reference evidence="10" key="1">
    <citation type="submission" date="2020-10" db="EMBL/GenBank/DDBJ databases">
        <title>Sequencing the genomes of 1000 actinobacteria strains.</title>
        <authorList>
            <person name="Klenk H.-P."/>
        </authorList>
    </citation>
    <scope>NUCLEOTIDE SEQUENCE</scope>
    <source>
        <strain evidence="10">DSM 46832</strain>
    </source>
</reference>
<dbReference type="Gene3D" id="2.60.120.260">
    <property type="entry name" value="Galactose-binding domain-like"/>
    <property type="match status" value="1"/>
</dbReference>
<evidence type="ECO:0000256" key="8">
    <source>
        <dbReference type="SAM" id="SignalP"/>
    </source>
</evidence>
<dbReference type="Pfam" id="PF16317">
    <property type="entry name" value="Glyco_hydro_99"/>
    <property type="match status" value="1"/>
</dbReference>
<proteinExistence type="predicted"/>
<feature type="signal peptide" evidence="8">
    <location>
        <begin position="1"/>
        <end position="22"/>
    </location>
</feature>
<name>A0A927MBA5_9ACTN</name>
<dbReference type="InterPro" id="IPR000421">
    <property type="entry name" value="FA58C"/>
</dbReference>
<keyword evidence="11" id="KW-1185">Reference proteome</keyword>
<protein>
    <recommendedName>
        <fullName evidence="9">F5/8 type C domain-containing protein</fullName>
    </recommendedName>
</protein>
<feature type="chain" id="PRO_5039481287" description="F5/8 type C domain-containing protein" evidence="8">
    <location>
        <begin position="23"/>
        <end position="522"/>
    </location>
</feature>
<gene>
    <name evidence="10" type="ORF">H4W31_005619</name>
</gene>
<keyword evidence="8" id="KW-0732">Signal</keyword>
<dbReference type="PANTHER" id="PTHR13572">
    <property type="entry name" value="ENDO-ALPHA-1,2-MANNOSIDASE"/>
    <property type="match status" value="1"/>
</dbReference>
<keyword evidence="2" id="KW-0812">Transmembrane</keyword>
<sequence>MSPSPRSIRLLATPLLLLGLFAATIGPAPDRASAGTGSSGAPATNGATGSAPAVAAAELSNKVHLFYYSWYGNPATSGQWRHWQQGGHTPPDDIGADLYPSLGAYDSGDYAGAVAQHMAWVRQSGAGVIVYSWWGQGSFEDNLAAGVLDAAARQGVKVAWHLEPYQGRTAASTVADVNYINQRYGSSPAFFRDPEHGNRPAFYVFESVRITDWSPIAPLKANNIILAQTTNTSLVGDFGGIYTYDGIAGATAPGWQQAAAYAKANGLVWAPSVAPGYIDDRAVVGNTTPTVDRANGAMYDQQWNNALNPATGGTPSWVSVTSFNEWHEGSSIEPARANPPAGHGYLTYTGAYGRTGAAAETAYLDRTAYWVNRFDPGTGVPEGNLALNRPATASGQCAVGEAAGKAVNGTWSGGLSDKWCVLGNTRWLRVDLQSNTQVGRFVLRHSGAGGENPAWNTRDFDLQTSIDGTTWTTVAAVRGNTADVSTHPVAPVTARYVRLNVLAPASDGNTATRVYELEVYRA</sequence>
<dbReference type="GO" id="GO:0004559">
    <property type="term" value="F:alpha-mannosidase activity"/>
    <property type="evidence" value="ECO:0007669"/>
    <property type="project" value="TreeGrafter"/>
</dbReference>
<dbReference type="PROSITE" id="PS50022">
    <property type="entry name" value="FA58C_3"/>
    <property type="match status" value="1"/>
</dbReference>
<dbReference type="Proteomes" id="UP000649753">
    <property type="component" value="Unassembled WGS sequence"/>
</dbReference>
<evidence type="ECO:0000256" key="4">
    <source>
        <dbReference type="ARBA" id="ARBA00022968"/>
    </source>
</evidence>
<keyword evidence="5" id="KW-1133">Transmembrane helix</keyword>
<keyword evidence="7" id="KW-0472">Membrane</keyword>
<dbReference type="RefSeq" id="WP_192769348.1">
    <property type="nucleotide sequence ID" value="NZ_JADBEB010000001.1"/>
</dbReference>
<accession>A0A927MBA5</accession>
<keyword evidence="4" id="KW-0735">Signal-anchor</keyword>
<evidence type="ECO:0000256" key="7">
    <source>
        <dbReference type="ARBA" id="ARBA00023136"/>
    </source>
</evidence>
<dbReference type="PANTHER" id="PTHR13572:SF4">
    <property type="entry name" value="RE57134P"/>
    <property type="match status" value="1"/>
</dbReference>
<dbReference type="EMBL" id="JADBEB010000001">
    <property type="protein sequence ID" value="MBE1489981.1"/>
    <property type="molecule type" value="Genomic_DNA"/>
</dbReference>
<dbReference type="SUPFAM" id="SSF49785">
    <property type="entry name" value="Galactose-binding domain-like"/>
    <property type="match status" value="1"/>
</dbReference>
<dbReference type="InterPro" id="IPR026071">
    <property type="entry name" value="Glyco_Hydrolase_99"/>
</dbReference>
<feature type="domain" description="F5/8 type C" evidence="9">
    <location>
        <begin position="373"/>
        <end position="522"/>
    </location>
</feature>
<evidence type="ECO:0000313" key="10">
    <source>
        <dbReference type="EMBL" id="MBE1489981.1"/>
    </source>
</evidence>
<keyword evidence="3" id="KW-0378">Hydrolase</keyword>
<comment type="caution">
    <text evidence="10">The sequence shown here is derived from an EMBL/GenBank/DDBJ whole genome shotgun (WGS) entry which is preliminary data.</text>
</comment>
<evidence type="ECO:0000256" key="2">
    <source>
        <dbReference type="ARBA" id="ARBA00022692"/>
    </source>
</evidence>
<dbReference type="Gene3D" id="3.20.20.80">
    <property type="entry name" value="Glycosidases"/>
    <property type="match status" value="1"/>
</dbReference>
<evidence type="ECO:0000259" key="9">
    <source>
        <dbReference type="PROSITE" id="PS50022"/>
    </source>
</evidence>